<protein>
    <submittedName>
        <fullName evidence="1">Uncharacterized protein</fullName>
    </submittedName>
</protein>
<evidence type="ECO:0000313" key="1">
    <source>
        <dbReference type="EMBL" id="GAG98870.1"/>
    </source>
</evidence>
<organism evidence="1">
    <name type="scientific">marine sediment metagenome</name>
    <dbReference type="NCBI Taxonomy" id="412755"/>
    <lineage>
        <taxon>unclassified sequences</taxon>
        <taxon>metagenomes</taxon>
        <taxon>ecological metagenomes</taxon>
    </lineage>
</organism>
<dbReference type="EMBL" id="BART01025273">
    <property type="protein sequence ID" value="GAG98870.1"/>
    <property type="molecule type" value="Genomic_DNA"/>
</dbReference>
<feature type="non-terminal residue" evidence="1">
    <location>
        <position position="40"/>
    </location>
</feature>
<dbReference type="AlphaFoldDB" id="X1BUX3"/>
<gene>
    <name evidence="1" type="ORF">S01H4_45403</name>
</gene>
<comment type="caution">
    <text evidence="1">The sequence shown here is derived from an EMBL/GenBank/DDBJ whole genome shotgun (WGS) entry which is preliminary data.</text>
</comment>
<accession>X1BUX3</accession>
<proteinExistence type="predicted"/>
<name>X1BUX3_9ZZZZ</name>
<sequence length="40" mass="4810">MNELVEKLFDQNWNYKNRDNIIKRLQENNYDIIIIGAGIT</sequence>
<reference evidence="1" key="1">
    <citation type="journal article" date="2014" name="Front. Microbiol.">
        <title>High frequency of phylogenetically diverse reductive dehalogenase-homologous genes in deep subseafloor sedimentary metagenomes.</title>
        <authorList>
            <person name="Kawai M."/>
            <person name="Futagami T."/>
            <person name="Toyoda A."/>
            <person name="Takaki Y."/>
            <person name="Nishi S."/>
            <person name="Hori S."/>
            <person name="Arai W."/>
            <person name="Tsubouchi T."/>
            <person name="Morono Y."/>
            <person name="Uchiyama I."/>
            <person name="Ito T."/>
            <person name="Fujiyama A."/>
            <person name="Inagaki F."/>
            <person name="Takami H."/>
        </authorList>
    </citation>
    <scope>NUCLEOTIDE SEQUENCE</scope>
    <source>
        <strain evidence="1">Expedition CK06-06</strain>
    </source>
</reference>